<dbReference type="VEuPathDB" id="VectorBase:AALB014925"/>
<dbReference type="Proteomes" id="UP000069272">
    <property type="component" value="Chromosome 3R"/>
</dbReference>
<protein>
    <submittedName>
        <fullName evidence="2">Uncharacterized protein</fullName>
    </submittedName>
</protein>
<organism evidence="2 3">
    <name type="scientific">Anopheles albimanus</name>
    <name type="common">New world malaria mosquito</name>
    <dbReference type="NCBI Taxonomy" id="7167"/>
    <lineage>
        <taxon>Eukaryota</taxon>
        <taxon>Metazoa</taxon>
        <taxon>Ecdysozoa</taxon>
        <taxon>Arthropoda</taxon>
        <taxon>Hexapoda</taxon>
        <taxon>Insecta</taxon>
        <taxon>Pterygota</taxon>
        <taxon>Neoptera</taxon>
        <taxon>Endopterygota</taxon>
        <taxon>Diptera</taxon>
        <taxon>Nematocera</taxon>
        <taxon>Culicoidea</taxon>
        <taxon>Culicidae</taxon>
        <taxon>Anophelinae</taxon>
        <taxon>Anopheles</taxon>
    </lineage>
</organism>
<name>A0A182FZA9_ANOAL</name>
<sequence>MFCSASINNSNREQVMRTSSNDYSELAEPSETQSTSLVVQFAVSSTFAFDATK</sequence>
<feature type="compositionally biased region" description="Polar residues" evidence="1">
    <location>
        <begin position="1"/>
        <end position="23"/>
    </location>
</feature>
<evidence type="ECO:0000313" key="2">
    <source>
        <dbReference type="EnsemblMetazoa" id="AALB014925-PA"/>
    </source>
</evidence>
<keyword evidence="3" id="KW-1185">Reference proteome</keyword>
<evidence type="ECO:0000313" key="3">
    <source>
        <dbReference type="Proteomes" id="UP000069272"/>
    </source>
</evidence>
<dbReference type="AlphaFoldDB" id="A0A182FZA9"/>
<accession>A0A182FZA9</accession>
<dbReference type="EnsemblMetazoa" id="AALB014925-RA">
    <property type="protein sequence ID" value="AALB014925-PA"/>
    <property type="gene ID" value="AALB014925"/>
</dbReference>
<proteinExistence type="predicted"/>
<reference evidence="2" key="2">
    <citation type="submission" date="2022-08" db="UniProtKB">
        <authorList>
            <consortium name="EnsemblMetazoa"/>
        </authorList>
    </citation>
    <scope>IDENTIFICATION</scope>
    <source>
        <strain evidence="2">STECLA/ALBI9_A</strain>
    </source>
</reference>
<evidence type="ECO:0000256" key="1">
    <source>
        <dbReference type="SAM" id="MobiDB-lite"/>
    </source>
</evidence>
<feature type="region of interest" description="Disordered" evidence="1">
    <location>
        <begin position="1"/>
        <end position="29"/>
    </location>
</feature>
<reference evidence="2 3" key="1">
    <citation type="journal article" date="2017" name="G3 (Bethesda)">
        <title>The Physical Genome Mapping of Anopheles albimanus Corrected Scaffold Misassemblies and Identified Interarm Rearrangements in Genus Anopheles.</title>
        <authorList>
            <person name="Artemov G.N."/>
            <person name="Peery A.N."/>
            <person name="Jiang X."/>
            <person name="Tu Z."/>
            <person name="Stegniy V.N."/>
            <person name="Sharakhova M.V."/>
            <person name="Sharakhov I.V."/>
        </authorList>
    </citation>
    <scope>NUCLEOTIDE SEQUENCE [LARGE SCALE GENOMIC DNA]</scope>
    <source>
        <strain evidence="2 3">ALBI9_A</strain>
    </source>
</reference>